<evidence type="ECO:0000256" key="8">
    <source>
        <dbReference type="ARBA" id="ARBA00049896"/>
    </source>
</evidence>
<evidence type="ECO:0000256" key="5">
    <source>
        <dbReference type="ARBA" id="ARBA00023444"/>
    </source>
</evidence>
<dbReference type="PANTHER" id="PTHR36843">
    <property type="entry name" value="HEME-DEPENDENT PEROXIDASE YWFI-RELATED"/>
    <property type="match status" value="1"/>
</dbReference>
<comment type="cofactor">
    <cofactor evidence="9">
        <name>Fe-coproporphyrin III</name>
        <dbReference type="ChEBI" id="CHEBI:68438"/>
    </cofactor>
</comment>
<dbReference type="SUPFAM" id="SSF54909">
    <property type="entry name" value="Dimeric alpha+beta barrel"/>
    <property type="match status" value="1"/>
</dbReference>
<comment type="pathway">
    <text evidence="5">Porphyrin-containing compound metabolism.</text>
</comment>
<evidence type="ECO:0000256" key="2">
    <source>
        <dbReference type="ARBA" id="ARBA00022617"/>
    </source>
</evidence>
<dbReference type="GO" id="GO:0046872">
    <property type="term" value="F:metal ion binding"/>
    <property type="evidence" value="ECO:0007669"/>
    <property type="project" value="UniProtKB-KW"/>
</dbReference>
<keyword evidence="3" id="KW-0479">Metal-binding</keyword>
<comment type="catalytic activity">
    <reaction evidence="8">
        <text>Fe-coproporphyrin III + 2 H2O2 + 2 H(+) = heme b + 2 CO2 + 4 H2O</text>
        <dbReference type="Rhea" id="RHEA:56516"/>
        <dbReference type="ChEBI" id="CHEBI:15377"/>
        <dbReference type="ChEBI" id="CHEBI:15378"/>
        <dbReference type="ChEBI" id="CHEBI:16240"/>
        <dbReference type="ChEBI" id="CHEBI:16526"/>
        <dbReference type="ChEBI" id="CHEBI:60344"/>
        <dbReference type="ChEBI" id="CHEBI:68438"/>
        <dbReference type="EC" id="1.3.98.5"/>
    </reaction>
    <physiologicalReaction direction="left-to-right" evidence="8">
        <dbReference type="Rhea" id="RHEA:56517"/>
    </physiologicalReaction>
</comment>
<dbReference type="Gene3D" id="3.30.70.1030">
    <property type="entry name" value="Apc35880, domain 1"/>
    <property type="match status" value="2"/>
</dbReference>
<protein>
    <recommendedName>
        <fullName evidence="1">Coproheme decarboxylase</fullName>
        <ecNumber evidence="10">1.3.98.5</ecNumber>
    </recommendedName>
    <alternativeName>
        <fullName evidence="6">Coproheme III oxidative decarboxylase</fullName>
    </alternativeName>
    <alternativeName>
        <fullName evidence="7">Hydrogen peroxide-dependent heme synthase</fullName>
    </alternativeName>
</protein>
<evidence type="ECO:0000256" key="10">
    <source>
        <dbReference type="ARBA" id="ARBA00050019"/>
    </source>
</evidence>
<dbReference type="Pfam" id="PF06778">
    <property type="entry name" value="Chlor_dismutase"/>
    <property type="match status" value="1"/>
</dbReference>
<evidence type="ECO:0000256" key="7">
    <source>
        <dbReference type="ARBA" id="ARBA00030236"/>
    </source>
</evidence>
<keyword evidence="4" id="KW-0408">Iron</keyword>
<reference evidence="11" key="1">
    <citation type="submission" date="2020-02" db="EMBL/GenBank/DDBJ databases">
        <authorList>
            <person name="Meier V. D."/>
        </authorList>
    </citation>
    <scope>NUCLEOTIDE SEQUENCE</scope>
    <source>
        <strain evidence="11">AVDCRST_MAG79</strain>
    </source>
</reference>
<keyword evidence="2" id="KW-0349">Heme</keyword>
<dbReference type="EMBL" id="CADCWC010000359">
    <property type="protein sequence ID" value="CAA9547064.1"/>
    <property type="molecule type" value="Genomic_DNA"/>
</dbReference>
<organism evidence="11">
    <name type="scientific">uncultured Thermoleophilia bacterium</name>
    <dbReference type="NCBI Taxonomy" id="1497501"/>
    <lineage>
        <taxon>Bacteria</taxon>
        <taxon>Bacillati</taxon>
        <taxon>Actinomycetota</taxon>
        <taxon>Thermoleophilia</taxon>
        <taxon>environmental samples</taxon>
    </lineage>
</organism>
<dbReference type="InterPro" id="IPR010644">
    <property type="entry name" value="ChdC/CLD"/>
</dbReference>
<evidence type="ECO:0000256" key="9">
    <source>
        <dbReference type="ARBA" id="ARBA00049935"/>
    </source>
</evidence>
<evidence type="ECO:0000256" key="3">
    <source>
        <dbReference type="ARBA" id="ARBA00022723"/>
    </source>
</evidence>
<gene>
    <name evidence="11" type="ORF">AVDCRST_MAG79-2395</name>
</gene>
<dbReference type="GO" id="GO:0016491">
    <property type="term" value="F:oxidoreductase activity"/>
    <property type="evidence" value="ECO:0007669"/>
    <property type="project" value="InterPro"/>
</dbReference>
<evidence type="ECO:0000256" key="6">
    <source>
        <dbReference type="ARBA" id="ARBA00029882"/>
    </source>
</evidence>
<evidence type="ECO:0000256" key="4">
    <source>
        <dbReference type="ARBA" id="ARBA00023004"/>
    </source>
</evidence>
<proteinExistence type="predicted"/>
<dbReference type="EC" id="1.3.98.5" evidence="10"/>
<evidence type="ECO:0000313" key="11">
    <source>
        <dbReference type="EMBL" id="CAA9547064.1"/>
    </source>
</evidence>
<accession>A0A6J4UDI7</accession>
<dbReference type="AlphaFoldDB" id="A0A6J4UDI7"/>
<name>A0A6J4UDI7_9ACTN</name>
<dbReference type="GO" id="GO:0020037">
    <property type="term" value="F:heme binding"/>
    <property type="evidence" value="ECO:0007669"/>
    <property type="project" value="InterPro"/>
</dbReference>
<dbReference type="InterPro" id="IPR011008">
    <property type="entry name" value="Dimeric_a/b-barrel"/>
</dbReference>
<dbReference type="PANTHER" id="PTHR36843:SF1">
    <property type="entry name" value="COPROHEME DECARBOXYLASE"/>
    <property type="match status" value="1"/>
</dbReference>
<evidence type="ECO:0000256" key="1">
    <source>
        <dbReference type="ARBA" id="ARBA00014413"/>
    </source>
</evidence>
<sequence length="248" mass="27828">MEPDAASRPAVPSEGWGVLHLHFSVRGPRTEAVDVESAAVLVEAFEAEPDYQCLPYAVVGQRADLGLMLVGPDLVRLHGLHRDLLATPLGSRLEERPELSFVSLTEASEYMEDDGSARVAASRDARLHPRNIRLRRMLCFYPMAKRRTGDDNWYRLPFDRRRELMYGHGKVGRAFSGRVQQMITAATGFSDWEWGVTLFVDDPKAIKDVVYEMRFDEVSARYGEFGPFVVGLLAPFREAVAQAGIRAT</sequence>